<dbReference type="InterPro" id="IPR050631">
    <property type="entry name" value="PheA/TfdB_FAD_monoxygenase"/>
</dbReference>
<dbReference type="InterPro" id="IPR002938">
    <property type="entry name" value="FAD-bd"/>
</dbReference>
<evidence type="ECO:0000256" key="1">
    <source>
        <dbReference type="ARBA" id="ARBA00023002"/>
    </source>
</evidence>
<dbReference type="Pfam" id="PF01494">
    <property type="entry name" value="FAD_binding_3"/>
    <property type="match status" value="1"/>
</dbReference>
<dbReference type="Gene3D" id="3.30.9.10">
    <property type="entry name" value="D-Amino Acid Oxidase, subunit A, domain 2"/>
    <property type="match status" value="1"/>
</dbReference>
<comment type="caution">
    <text evidence="4">The sequence shown here is derived from an EMBL/GenBank/DDBJ whole genome shotgun (WGS) entry which is preliminary data.</text>
</comment>
<gene>
    <name evidence="4" type="ORF">ACETWP_03630</name>
</gene>
<dbReference type="PRINTS" id="PR00420">
    <property type="entry name" value="RNGMNOXGNASE"/>
</dbReference>
<dbReference type="PANTHER" id="PTHR43476">
    <property type="entry name" value="3-(3-HYDROXY-PHENYL)PROPIONATE/3-HYDROXYCINNAMIC ACID HYDROXYLASE"/>
    <property type="match status" value="1"/>
</dbReference>
<feature type="region of interest" description="Disordered" evidence="2">
    <location>
        <begin position="398"/>
        <end position="421"/>
    </location>
</feature>
<dbReference type="SUPFAM" id="SSF51905">
    <property type="entry name" value="FAD/NAD(P)-binding domain"/>
    <property type="match status" value="1"/>
</dbReference>
<evidence type="ECO:0000259" key="3">
    <source>
        <dbReference type="Pfam" id="PF01494"/>
    </source>
</evidence>
<dbReference type="NCBIfam" id="NF006091">
    <property type="entry name" value="PRK08243.1"/>
    <property type="match status" value="1"/>
</dbReference>
<name>A0ABV4UJE6_9MICC</name>
<dbReference type="SUPFAM" id="SSF54373">
    <property type="entry name" value="FAD-linked reductases, C-terminal domain"/>
    <property type="match status" value="1"/>
</dbReference>
<protein>
    <submittedName>
        <fullName evidence="4">4-hydroxybenzoate 3-monooxygenase</fullName>
    </submittedName>
</protein>
<sequence length="421" mass="46881">MSSERTVLTTQVGIVGGGPAGLMLSHLLHRAGIDSIVVEKRDRDTIHNTHRAGILEAGTVRMLTDSGVDGRVLTEGHEHEGTVLRVQGESHRIDFKELVGESVWLYPQNEVFWDLAAARARDGGDIRWSVRDTEVLDFTTATPKIRFTDAAGEDFEVHCQILVGADGSQGICKWAIPQEERTDNFIEYPFAWFGILTEAPPSAPELIYSNSEFGFALISQRSENVQRMYFQCDPEENVDDWSEERIWAELQRRVDGPDGFQLVRGPIFEKTVLKFRSYVCEPLRHGNLFLVGDAGHTVPPTGAKGLNLAFCDVRVLAPALVDYFRTGNDTGLAGYSATALERVWKAQNFSYWATNLMHTQPGENPFNQKRRFGEFKAITGSERGAAYFAESYTGWSETSTPTHHNAAEGRPPGVNEALMGR</sequence>
<evidence type="ECO:0000313" key="4">
    <source>
        <dbReference type="EMBL" id="MFB0833669.1"/>
    </source>
</evidence>
<dbReference type="Gene3D" id="3.50.50.60">
    <property type="entry name" value="FAD/NAD(P)-binding domain"/>
    <property type="match status" value="1"/>
</dbReference>
<feature type="domain" description="FAD-binding" evidence="3">
    <location>
        <begin position="10"/>
        <end position="349"/>
    </location>
</feature>
<organism evidence="4 5">
    <name type="scientific">Arthrobacter halodurans</name>
    <dbReference type="NCBI Taxonomy" id="516699"/>
    <lineage>
        <taxon>Bacteria</taxon>
        <taxon>Bacillati</taxon>
        <taxon>Actinomycetota</taxon>
        <taxon>Actinomycetes</taxon>
        <taxon>Micrococcales</taxon>
        <taxon>Micrococcaceae</taxon>
        <taxon>Arthrobacter</taxon>
    </lineage>
</organism>
<keyword evidence="5" id="KW-1185">Reference proteome</keyword>
<accession>A0ABV4UJE6</accession>
<dbReference type="Proteomes" id="UP001575652">
    <property type="component" value="Unassembled WGS sequence"/>
</dbReference>
<dbReference type="InterPro" id="IPR036188">
    <property type="entry name" value="FAD/NAD-bd_sf"/>
</dbReference>
<dbReference type="EMBL" id="JBHDLJ010000002">
    <property type="protein sequence ID" value="MFB0833669.1"/>
    <property type="molecule type" value="Genomic_DNA"/>
</dbReference>
<dbReference type="PANTHER" id="PTHR43476:SF5">
    <property type="entry name" value="FAD-DEPENDENT MONOOXYGENASE"/>
    <property type="match status" value="1"/>
</dbReference>
<reference evidence="4 5" key="1">
    <citation type="submission" date="2024-09" db="EMBL/GenBank/DDBJ databases">
        <authorList>
            <person name="Salinas-Garcia M.A."/>
            <person name="Prieme A."/>
        </authorList>
    </citation>
    <scope>NUCLEOTIDE SEQUENCE [LARGE SCALE GENOMIC DNA]</scope>
    <source>
        <strain evidence="4 5">DSM 21081</strain>
    </source>
</reference>
<evidence type="ECO:0000256" key="2">
    <source>
        <dbReference type="SAM" id="MobiDB-lite"/>
    </source>
</evidence>
<keyword evidence="1" id="KW-0560">Oxidoreductase</keyword>
<evidence type="ECO:0000313" key="5">
    <source>
        <dbReference type="Proteomes" id="UP001575652"/>
    </source>
</evidence>
<proteinExistence type="predicted"/>
<dbReference type="RefSeq" id="WP_373970835.1">
    <property type="nucleotide sequence ID" value="NZ_JBHDLJ010000002.1"/>
</dbReference>